<dbReference type="EMBL" id="RCMV01001493">
    <property type="protein sequence ID" value="KAG3208350.1"/>
    <property type="molecule type" value="Genomic_DNA"/>
</dbReference>
<comment type="caution">
    <text evidence="5">The sequence shown here is derived from an EMBL/GenBank/DDBJ whole genome shotgun (WGS) entry which is preliminary data.</text>
</comment>
<evidence type="ECO:0000313" key="5">
    <source>
        <dbReference type="EMBL" id="KAG3208350.1"/>
    </source>
</evidence>
<gene>
    <name evidence="1" type="ORF">PC113_g20812</name>
    <name evidence="2" type="ORF">PC115_g19472</name>
    <name evidence="3" type="ORF">PC117_g23142</name>
    <name evidence="4" type="ORF">PC118_g20926</name>
    <name evidence="5" type="ORF">PC129_g20623</name>
</gene>
<dbReference type="Proteomes" id="UP000735874">
    <property type="component" value="Unassembled WGS sequence"/>
</dbReference>
<protein>
    <submittedName>
        <fullName evidence="5">Uncharacterized protein</fullName>
    </submittedName>
</protein>
<accession>A0A8T1H830</accession>
<dbReference type="EMBL" id="RCMK01001366">
    <property type="protein sequence ID" value="KAG2895835.1"/>
    <property type="molecule type" value="Genomic_DNA"/>
</dbReference>
<name>A0A8T1H830_9STRA</name>
<organism evidence="5 6">
    <name type="scientific">Phytophthora cactorum</name>
    <dbReference type="NCBI Taxonomy" id="29920"/>
    <lineage>
        <taxon>Eukaryota</taxon>
        <taxon>Sar</taxon>
        <taxon>Stramenopiles</taxon>
        <taxon>Oomycota</taxon>
        <taxon>Peronosporomycetes</taxon>
        <taxon>Peronosporales</taxon>
        <taxon>Peronosporaceae</taxon>
        <taxon>Phytophthora</taxon>
    </lineage>
</organism>
<sequence length="41" mass="4727">MAALRTFNNRAALCEYTLLSLLRPNVTRWSSTVEMVAHYIL</sequence>
<dbReference type="AlphaFoldDB" id="A0A8T1H830"/>
<dbReference type="VEuPathDB" id="FungiDB:PC110_g21370"/>
<proteinExistence type="predicted"/>
<dbReference type="EMBL" id="RCMI01001113">
    <property type="protein sequence ID" value="KAG2890528.1"/>
    <property type="molecule type" value="Genomic_DNA"/>
</dbReference>
<reference evidence="5" key="1">
    <citation type="submission" date="2018-05" db="EMBL/GenBank/DDBJ databases">
        <title>Effector identification in a new, highly contiguous assembly of the strawberry crown rot pathogen Phytophthora cactorum.</title>
        <authorList>
            <person name="Armitage A.D."/>
            <person name="Nellist C.F."/>
            <person name="Bates H."/>
            <person name="Vickerstaff R.J."/>
            <person name="Harrison R.J."/>
        </authorList>
    </citation>
    <scope>NUCLEOTIDE SEQUENCE</scope>
    <source>
        <strain evidence="1">15-7</strain>
        <strain evidence="2">4032</strain>
        <strain evidence="3">4040</strain>
        <strain evidence="4">P415</strain>
        <strain evidence="5">P421</strain>
    </source>
</reference>
<dbReference type="Proteomes" id="UP000774804">
    <property type="component" value="Unassembled WGS sequence"/>
</dbReference>
<dbReference type="EMBL" id="RCML01001340">
    <property type="protein sequence ID" value="KAG2963383.1"/>
    <property type="molecule type" value="Genomic_DNA"/>
</dbReference>
<evidence type="ECO:0000313" key="6">
    <source>
        <dbReference type="Proteomes" id="UP000760860"/>
    </source>
</evidence>
<dbReference type="Proteomes" id="UP000697107">
    <property type="component" value="Unassembled WGS sequence"/>
</dbReference>
<evidence type="ECO:0000313" key="3">
    <source>
        <dbReference type="EMBL" id="KAG2895835.1"/>
    </source>
</evidence>
<evidence type="ECO:0000313" key="2">
    <source>
        <dbReference type="EMBL" id="KAG2890528.1"/>
    </source>
</evidence>
<evidence type="ECO:0000313" key="4">
    <source>
        <dbReference type="EMBL" id="KAG2963383.1"/>
    </source>
</evidence>
<dbReference type="Proteomes" id="UP000736787">
    <property type="component" value="Unassembled WGS sequence"/>
</dbReference>
<dbReference type="Proteomes" id="UP000760860">
    <property type="component" value="Unassembled WGS sequence"/>
</dbReference>
<dbReference type="EMBL" id="RCMG01001252">
    <property type="protein sequence ID" value="KAG2832118.1"/>
    <property type="molecule type" value="Genomic_DNA"/>
</dbReference>
<evidence type="ECO:0000313" key="1">
    <source>
        <dbReference type="EMBL" id="KAG2832118.1"/>
    </source>
</evidence>